<accession>A0A392QFG8</accession>
<evidence type="ECO:0000313" key="2">
    <source>
        <dbReference type="Proteomes" id="UP000265520"/>
    </source>
</evidence>
<keyword evidence="2" id="KW-1185">Reference proteome</keyword>
<name>A0A392QFG8_9FABA</name>
<dbReference type="EMBL" id="LXQA010133090">
    <property type="protein sequence ID" value="MCI22918.1"/>
    <property type="molecule type" value="Genomic_DNA"/>
</dbReference>
<sequence>MPHKIRDALPKVGCLQGEMPREARYALLSVGCLQ</sequence>
<organism evidence="1 2">
    <name type="scientific">Trifolium medium</name>
    <dbReference type="NCBI Taxonomy" id="97028"/>
    <lineage>
        <taxon>Eukaryota</taxon>
        <taxon>Viridiplantae</taxon>
        <taxon>Streptophyta</taxon>
        <taxon>Embryophyta</taxon>
        <taxon>Tracheophyta</taxon>
        <taxon>Spermatophyta</taxon>
        <taxon>Magnoliopsida</taxon>
        <taxon>eudicotyledons</taxon>
        <taxon>Gunneridae</taxon>
        <taxon>Pentapetalae</taxon>
        <taxon>rosids</taxon>
        <taxon>fabids</taxon>
        <taxon>Fabales</taxon>
        <taxon>Fabaceae</taxon>
        <taxon>Papilionoideae</taxon>
        <taxon>50 kb inversion clade</taxon>
        <taxon>NPAAA clade</taxon>
        <taxon>Hologalegina</taxon>
        <taxon>IRL clade</taxon>
        <taxon>Trifolieae</taxon>
        <taxon>Trifolium</taxon>
    </lineage>
</organism>
<protein>
    <submittedName>
        <fullName evidence="1">Uncharacterized protein</fullName>
    </submittedName>
</protein>
<dbReference type="AlphaFoldDB" id="A0A392QFG8"/>
<dbReference type="Proteomes" id="UP000265520">
    <property type="component" value="Unassembled WGS sequence"/>
</dbReference>
<proteinExistence type="predicted"/>
<comment type="caution">
    <text evidence="1">The sequence shown here is derived from an EMBL/GenBank/DDBJ whole genome shotgun (WGS) entry which is preliminary data.</text>
</comment>
<reference evidence="1 2" key="1">
    <citation type="journal article" date="2018" name="Front. Plant Sci.">
        <title>Red Clover (Trifolium pratense) and Zigzag Clover (T. medium) - A Picture of Genomic Similarities and Differences.</title>
        <authorList>
            <person name="Dluhosova J."/>
            <person name="Istvanek J."/>
            <person name="Nedelnik J."/>
            <person name="Repkova J."/>
        </authorList>
    </citation>
    <scope>NUCLEOTIDE SEQUENCE [LARGE SCALE GENOMIC DNA]</scope>
    <source>
        <strain evidence="2">cv. 10/8</strain>
        <tissue evidence="1">Leaf</tissue>
    </source>
</reference>
<feature type="non-terminal residue" evidence="1">
    <location>
        <position position="34"/>
    </location>
</feature>
<evidence type="ECO:0000313" key="1">
    <source>
        <dbReference type="EMBL" id="MCI22918.1"/>
    </source>
</evidence>